<feature type="transmembrane region" description="Helical" evidence="1">
    <location>
        <begin position="143"/>
        <end position="165"/>
    </location>
</feature>
<name>A0A2K8SEV0_9MOLU</name>
<dbReference type="EMBL" id="CP025057">
    <property type="protein sequence ID" value="AUB31943.1"/>
    <property type="molecule type" value="Genomic_DNA"/>
</dbReference>
<evidence type="ECO:0000256" key="1">
    <source>
        <dbReference type="SAM" id="Phobius"/>
    </source>
</evidence>
<feature type="transmembrane region" description="Helical" evidence="1">
    <location>
        <begin position="101"/>
        <end position="123"/>
    </location>
</feature>
<evidence type="ECO:0000313" key="3">
    <source>
        <dbReference type="Proteomes" id="UP000231823"/>
    </source>
</evidence>
<reference evidence="2 3" key="1">
    <citation type="submission" date="2017-12" db="EMBL/GenBank/DDBJ databases">
        <title>Complete genome sequence of Spiroplasma floricola 23-6 (ATCC 29989).</title>
        <authorList>
            <person name="Tsai Y.-M."/>
            <person name="Wu P.-S."/>
            <person name="Lo W.-S."/>
            <person name="Kuo C.-H."/>
        </authorList>
    </citation>
    <scope>NUCLEOTIDE SEQUENCE [LARGE SCALE GENOMIC DNA]</scope>
    <source>
        <strain evidence="2 3">23-6</strain>
    </source>
</reference>
<accession>A0A2K8SEV0</accession>
<organism evidence="2 3">
    <name type="scientific">Spiroplasma floricola 23-6</name>
    <dbReference type="NCBI Taxonomy" id="1336749"/>
    <lineage>
        <taxon>Bacteria</taxon>
        <taxon>Bacillati</taxon>
        <taxon>Mycoplasmatota</taxon>
        <taxon>Mollicutes</taxon>
        <taxon>Entomoplasmatales</taxon>
        <taxon>Spiroplasmataceae</taxon>
        <taxon>Spiroplasma</taxon>
    </lineage>
</organism>
<feature type="transmembrane region" description="Helical" evidence="1">
    <location>
        <begin position="51"/>
        <end position="73"/>
    </location>
</feature>
<proteinExistence type="predicted"/>
<dbReference type="Proteomes" id="UP000231823">
    <property type="component" value="Chromosome"/>
</dbReference>
<keyword evidence="1" id="KW-0472">Membrane</keyword>
<gene>
    <name evidence="2" type="ORF">SFLOR_v1c08950</name>
</gene>
<evidence type="ECO:0000313" key="2">
    <source>
        <dbReference type="EMBL" id="AUB31943.1"/>
    </source>
</evidence>
<keyword evidence="1" id="KW-1133">Transmembrane helix</keyword>
<dbReference type="AlphaFoldDB" id="A0A2K8SEV0"/>
<keyword evidence="1" id="KW-0812">Transmembrane</keyword>
<dbReference type="KEGG" id="sfz:SFLOR_v1c08950"/>
<sequence length="254" mass="29762">MNSFFKKINKNKTFFSVMISSIIILLLVFCLFAIAKICITKSLVISNYNMLFGLFNLGFFVAFIYGYKLFNYFKTVSYVKKMKFNQNNNHLFNDLIKKIRVYLNPGSYLVLFISCFIIFISVISQGKAVKTIEMSGIIFIKKLILSLISFAFFEFISIFIIFNVLKLIKTNKKVENNYVKKISKKLYFIFIKFINFLSIKFSEIKELILNIYNATVKQLYFYDSNQKNRISAKRSDFLSNQLKGKCPPVSILIY</sequence>
<dbReference type="OrthoDB" id="389862at2"/>
<dbReference type="RefSeq" id="WP_100916900.1">
    <property type="nucleotide sequence ID" value="NZ_CP025057.1"/>
</dbReference>
<protein>
    <submittedName>
        <fullName evidence="2">Uncharacterized protein</fullName>
    </submittedName>
</protein>
<keyword evidence="3" id="KW-1185">Reference proteome</keyword>